<evidence type="ECO:0000256" key="1">
    <source>
        <dbReference type="SAM" id="Phobius"/>
    </source>
</evidence>
<dbReference type="EMBL" id="JBHSMX010000058">
    <property type="protein sequence ID" value="MFC5522778.1"/>
    <property type="molecule type" value="Genomic_DNA"/>
</dbReference>
<feature type="transmembrane region" description="Helical" evidence="1">
    <location>
        <begin position="150"/>
        <end position="175"/>
    </location>
</feature>
<feature type="transmembrane region" description="Helical" evidence="1">
    <location>
        <begin position="305"/>
        <end position="333"/>
    </location>
</feature>
<gene>
    <name evidence="2" type="ORF">ACFPP7_17965</name>
</gene>
<accession>A0ABW0QD68</accession>
<feature type="transmembrane region" description="Helical" evidence="1">
    <location>
        <begin position="25"/>
        <end position="58"/>
    </location>
</feature>
<evidence type="ECO:0000313" key="2">
    <source>
        <dbReference type="EMBL" id="MFC5522778.1"/>
    </source>
</evidence>
<comment type="caution">
    <text evidence="2">The sequence shown here is derived from an EMBL/GenBank/DDBJ whole genome shotgun (WGS) entry which is preliminary data.</text>
</comment>
<name>A0ABW0QD68_9BURK</name>
<keyword evidence="1" id="KW-0812">Transmembrane</keyword>
<sequence>MLKQTQPAPSPKTISITASVRMVSYVLAVVLCIGTLIYGLLPGLLAVCLGYLLAVALAGEGRIKGPRLSPALAAAAVVLLPLLGLGLLLANAKGMAFGAVGQYQALLQHLAGTVLEIRQKLPAELAIHLPDELTEAQVWLADYLKSKSQALTGFGTAGLHGFLLAYVGLVVGALIEGTVKSRTSAPLRIEVRKRAGHFIDAFRQIVVAQFWIAIINALCTALFLLVALPLFGVNMPYIGELVALTFFAGLIPIVGNLVCNSVMTLAGVSISLAVGLACLVFLIAIHKTEYLINAKILGKQTNTAAWELLAVMFVGEAVFGLPGLVAAPLYYAYVKKELQVAQLV</sequence>
<reference evidence="3" key="1">
    <citation type="journal article" date="2019" name="Int. J. Syst. Evol. Microbiol.">
        <title>The Global Catalogue of Microorganisms (GCM) 10K type strain sequencing project: providing services to taxonomists for standard genome sequencing and annotation.</title>
        <authorList>
            <consortium name="The Broad Institute Genomics Platform"/>
            <consortium name="The Broad Institute Genome Sequencing Center for Infectious Disease"/>
            <person name="Wu L."/>
            <person name="Ma J."/>
        </authorList>
    </citation>
    <scope>NUCLEOTIDE SEQUENCE [LARGE SCALE GENOMIC DNA]</scope>
    <source>
        <strain evidence="3">CGMCC 4.7277</strain>
    </source>
</reference>
<feature type="transmembrane region" description="Helical" evidence="1">
    <location>
        <begin position="70"/>
        <end position="90"/>
    </location>
</feature>
<keyword evidence="1" id="KW-0472">Membrane</keyword>
<proteinExistence type="predicted"/>
<keyword evidence="3" id="KW-1185">Reference proteome</keyword>
<dbReference type="Proteomes" id="UP001596084">
    <property type="component" value="Unassembled WGS sequence"/>
</dbReference>
<evidence type="ECO:0000313" key="3">
    <source>
        <dbReference type="Proteomes" id="UP001596084"/>
    </source>
</evidence>
<feature type="transmembrane region" description="Helical" evidence="1">
    <location>
        <begin position="265"/>
        <end position="285"/>
    </location>
</feature>
<feature type="transmembrane region" description="Helical" evidence="1">
    <location>
        <begin position="210"/>
        <end position="231"/>
    </location>
</feature>
<organism evidence="2 3">
    <name type="scientific">Polaromonas jejuensis</name>
    <dbReference type="NCBI Taxonomy" id="457502"/>
    <lineage>
        <taxon>Bacteria</taxon>
        <taxon>Pseudomonadati</taxon>
        <taxon>Pseudomonadota</taxon>
        <taxon>Betaproteobacteria</taxon>
        <taxon>Burkholderiales</taxon>
        <taxon>Comamonadaceae</taxon>
        <taxon>Polaromonas</taxon>
    </lineage>
</organism>
<dbReference type="RefSeq" id="WP_068835447.1">
    <property type="nucleotide sequence ID" value="NZ_JBHSMX010000058.1"/>
</dbReference>
<feature type="transmembrane region" description="Helical" evidence="1">
    <location>
        <begin position="237"/>
        <end position="258"/>
    </location>
</feature>
<protein>
    <submittedName>
        <fullName evidence="2">AI-2E family transporter</fullName>
    </submittedName>
</protein>
<keyword evidence="1" id="KW-1133">Transmembrane helix</keyword>